<name>A0A6N3FLT0_9BACT</name>
<evidence type="ECO:0000313" key="1">
    <source>
        <dbReference type="EMBL" id="VYU53004.1"/>
    </source>
</evidence>
<dbReference type="AlphaFoldDB" id="A0A6N3FLT0"/>
<sequence length="231" mass="27157">MKERCQNLIVARKDYTPFPSNATGLFKPKDLYLLAGMYLSSEYYSDASYLYTDVTVNQLSALTGVSEDYISNNFYPRLKRSGFIRYRCIQEQPLVRRNHFYLPNPTRDFRFIRKELFFDRTISPEEKGIMIGLYGLCLNGTFRYDLSDQRVWESLGISKNTFKKYRNSLIDNNVLWSSYDAPMALTNPEHLNAKVLMYPHLGHKTWLDLVEEFNPTEDEIKDYLLMVEEVA</sequence>
<proteinExistence type="predicted"/>
<reference evidence="1" key="1">
    <citation type="submission" date="2019-11" db="EMBL/GenBank/DDBJ databases">
        <authorList>
            <person name="Feng L."/>
        </authorList>
    </citation>
    <scope>NUCLEOTIDE SEQUENCE</scope>
    <source>
        <strain evidence="1">PclaraLFYP37</strain>
    </source>
</reference>
<dbReference type="RefSeq" id="WP_412442451.1">
    <property type="nucleotide sequence ID" value="NZ_CACRUT010000021.1"/>
</dbReference>
<gene>
    <name evidence="1" type="ORF">PCLFYP37_03254</name>
</gene>
<organism evidence="1">
    <name type="scientific">Paraprevotella clara</name>
    <dbReference type="NCBI Taxonomy" id="454154"/>
    <lineage>
        <taxon>Bacteria</taxon>
        <taxon>Pseudomonadati</taxon>
        <taxon>Bacteroidota</taxon>
        <taxon>Bacteroidia</taxon>
        <taxon>Bacteroidales</taxon>
        <taxon>Prevotellaceae</taxon>
        <taxon>Paraprevotella</taxon>
    </lineage>
</organism>
<accession>A0A6N3FLT0</accession>
<dbReference type="EMBL" id="CACRUT010000021">
    <property type="protein sequence ID" value="VYU53004.1"/>
    <property type="molecule type" value="Genomic_DNA"/>
</dbReference>
<protein>
    <submittedName>
        <fullName evidence="1">Uncharacterized protein</fullName>
    </submittedName>
</protein>